<evidence type="ECO:0000313" key="2">
    <source>
        <dbReference type="Proteomes" id="UP001283109"/>
    </source>
</evidence>
<evidence type="ECO:0000313" key="1">
    <source>
        <dbReference type="EMBL" id="MDW4572418.1"/>
    </source>
</evidence>
<organism evidence="1 2">
    <name type="scientific">Microbacterium arthrosphaerae</name>
    <dbReference type="NCBI Taxonomy" id="792652"/>
    <lineage>
        <taxon>Bacteria</taxon>
        <taxon>Bacillati</taxon>
        <taxon>Actinomycetota</taxon>
        <taxon>Actinomycetes</taxon>
        <taxon>Micrococcales</taxon>
        <taxon>Microbacteriaceae</taxon>
        <taxon>Microbacterium</taxon>
    </lineage>
</organism>
<dbReference type="EMBL" id="JAWQEV010000002">
    <property type="protein sequence ID" value="MDW4572418.1"/>
    <property type="molecule type" value="Genomic_DNA"/>
</dbReference>
<accession>A0ABU4GZB3</accession>
<proteinExistence type="predicted"/>
<dbReference type="Proteomes" id="UP001283109">
    <property type="component" value="Unassembled WGS sequence"/>
</dbReference>
<name>A0ABU4GZB3_9MICO</name>
<dbReference type="SUPFAM" id="SSF55961">
    <property type="entry name" value="Bet v1-like"/>
    <property type="match status" value="1"/>
</dbReference>
<protein>
    <recommendedName>
        <fullName evidence="3">SRPBCC family protein</fullName>
    </recommendedName>
</protein>
<reference evidence="1 2" key="1">
    <citation type="submission" date="2023-11" db="EMBL/GenBank/DDBJ databases">
        <title>Draft genome sequence of Microbacterium arthrosphaerae JCM 30492.</title>
        <authorList>
            <person name="Zhang G."/>
            <person name="Ding Y."/>
        </authorList>
    </citation>
    <scope>NUCLEOTIDE SEQUENCE [LARGE SCALE GENOMIC DNA]</scope>
    <source>
        <strain evidence="1 2">JCM 30492</strain>
    </source>
</reference>
<sequence>MAAAYSFVSHWQAPASPERVWAELERSLVPVTTGPRARPGWWPGVEVPMPPRRLVPGERVVLAVRSPLGYVLRMRLELTDVEPGRTLAARSDGDLRGSGRLEVAPALRDATCAEVRVRWDVETRRAWMNATAWVLRPAFTRAHGTVMRRGERGLRRALSGA</sequence>
<dbReference type="RefSeq" id="WP_318352955.1">
    <property type="nucleotide sequence ID" value="NZ_JAWQEV010000002.1"/>
</dbReference>
<keyword evidence="2" id="KW-1185">Reference proteome</keyword>
<gene>
    <name evidence="1" type="ORF">R8Z58_06435</name>
</gene>
<evidence type="ECO:0008006" key="3">
    <source>
        <dbReference type="Google" id="ProtNLM"/>
    </source>
</evidence>
<comment type="caution">
    <text evidence="1">The sequence shown here is derived from an EMBL/GenBank/DDBJ whole genome shotgun (WGS) entry which is preliminary data.</text>
</comment>